<dbReference type="RefSeq" id="WP_183368294.1">
    <property type="nucleotide sequence ID" value="NZ_JACIEZ010000014.1"/>
</dbReference>
<sequence length="536" mass="58832">MEKNGKIFVAPPNDGSDFKELFKQMAAAGAGRPLGDDGFPQGPWTPELLADAISKIDSNRGGVDLRTVQLWFQENDKGISTTNILWLARIFGCGDKEATNDWMKELSAAQARLTAKRRGNKKTGGAATSRVPDMPAPAANQIPLTPVVSVDLQPMSTERPSGLAIRTEAIFSHGSHLNLPSSVFAGSSALGFLSYILGIHTITYMREDGIEKQVGFLWAPNWTFLFMVLLPLFFAIVIELLVFWKHDARPRFLAHADRPQSGDAWIQNLQANSHTYWAVFLICILFAGLAQWIGVQLIPLLEQAQDFAPSWGTIGIIRPDIISTPAAIVFTALAYLYMSVTFYLLFAGLIILHTIIHDLWKLDSQATLRIDQASGPGVSEAALRIMRGVFRCTVLVVLAAICMKAQSAYLASQGPDIITWIVRDVWAALTNYDDGDHIFGYRMPTHYSSLLVAISTCSVFLYGAIRLGSDRRLRAPLWKMSSAIGLLLISYLTIDAFDGFSVLLIVAALIATYGLFDPEFGSGWRAGDMEGDSHVS</sequence>
<evidence type="ECO:0008006" key="5">
    <source>
        <dbReference type="Google" id="ProtNLM"/>
    </source>
</evidence>
<organism evidence="3 4">
    <name type="scientific">Gellertiella hungarica</name>
    <dbReference type="NCBI Taxonomy" id="1572859"/>
    <lineage>
        <taxon>Bacteria</taxon>
        <taxon>Pseudomonadati</taxon>
        <taxon>Pseudomonadota</taxon>
        <taxon>Alphaproteobacteria</taxon>
        <taxon>Hyphomicrobiales</taxon>
        <taxon>Rhizobiaceae</taxon>
        <taxon>Gellertiella</taxon>
    </lineage>
</organism>
<protein>
    <recommendedName>
        <fullName evidence="5">Transmembrane protein</fullName>
    </recommendedName>
</protein>
<keyword evidence="2" id="KW-0812">Transmembrane</keyword>
<dbReference type="NCBIfam" id="NF047336">
    <property type="entry name" value="conj_memb_RcgA"/>
    <property type="match status" value="1"/>
</dbReference>
<keyword evidence="2" id="KW-0472">Membrane</keyword>
<proteinExistence type="predicted"/>
<dbReference type="InterPro" id="IPR058114">
    <property type="entry name" value="RcgA-like"/>
</dbReference>
<evidence type="ECO:0000256" key="2">
    <source>
        <dbReference type="SAM" id="Phobius"/>
    </source>
</evidence>
<comment type="caution">
    <text evidence="3">The sequence shown here is derived from an EMBL/GenBank/DDBJ whole genome shotgun (WGS) entry which is preliminary data.</text>
</comment>
<feature type="transmembrane region" description="Helical" evidence="2">
    <location>
        <begin position="447"/>
        <end position="465"/>
    </location>
</feature>
<evidence type="ECO:0000256" key="1">
    <source>
        <dbReference type="SAM" id="MobiDB-lite"/>
    </source>
</evidence>
<keyword evidence="4" id="KW-1185">Reference proteome</keyword>
<gene>
    <name evidence="3" type="ORF">GGR23_004253</name>
</gene>
<feature type="transmembrane region" description="Helical" evidence="2">
    <location>
        <begin position="321"/>
        <end position="352"/>
    </location>
</feature>
<feature type="transmembrane region" description="Helical" evidence="2">
    <location>
        <begin position="222"/>
        <end position="244"/>
    </location>
</feature>
<evidence type="ECO:0000313" key="4">
    <source>
        <dbReference type="Proteomes" id="UP000528286"/>
    </source>
</evidence>
<dbReference type="EMBL" id="JACIEZ010000014">
    <property type="protein sequence ID" value="MBB4067025.1"/>
    <property type="molecule type" value="Genomic_DNA"/>
</dbReference>
<feature type="transmembrane region" description="Helical" evidence="2">
    <location>
        <begin position="183"/>
        <end position="202"/>
    </location>
</feature>
<reference evidence="3 4" key="1">
    <citation type="submission" date="2020-08" db="EMBL/GenBank/DDBJ databases">
        <title>Genomic Encyclopedia of Type Strains, Phase IV (KMG-IV): sequencing the most valuable type-strain genomes for metagenomic binning, comparative biology and taxonomic classification.</title>
        <authorList>
            <person name="Goeker M."/>
        </authorList>
    </citation>
    <scope>NUCLEOTIDE SEQUENCE [LARGE SCALE GENOMIC DNA]</scope>
    <source>
        <strain evidence="3 4">DSM 29853</strain>
    </source>
</reference>
<dbReference type="Proteomes" id="UP000528286">
    <property type="component" value="Unassembled WGS sequence"/>
</dbReference>
<feature type="transmembrane region" description="Helical" evidence="2">
    <location>
        <begin position="276"/>
        <end position="301"/>
    </location>
</feature>
<feature type="transmembrane region" description="Helical" evidence="2">
    <location>
        <begin position="388"/>
        <end position="406"/>
    </location>
</feature>
<dbReference type="AlphaFoldDB" id="A0A7W6NLY8"/>
<feature type="region of interest" description="Disordered" evidence="1">
    <location>
        <begin position="114"/>
        <end position="135"/>
    </location>
</feature>
<keyword evidence="2" id="KW-1133">Transmembrane helix</keyword>
<evidence type="ECO:0000313" key="3">
    <source>
        <dbReference type="EMBL" id="MBB4067025.1"/>
    </source>
</evidence>
<name>A0A7W6NLY8_9HYPH</name>
<accession>A0A7W6NLY8</accession>